<gene>
    <name evidence="1" type="ORF">UFOVP264_34</name>
</gene>
<organism evidence="1">
    <name type="scientific">uncultured Caudovirales phage</name>
    <dbReference type="NCBI Taxonomy" id="2100421"/>
    <lineage>
        <taxon>Viruses</taxon>
        <taxon>Duplodnaviria</taxon>
        <taxon>Heunggongvirae</taxon>
        <taxon>Uroviricota</taxon>
        <taxon>Caudoviricetes</taxon>
        <taxon>Peduoviridae</taxon>
        <taxon>Maltschvirus</taxon>
        <taxon>Maltschvirus maltsch</taxon>
    </lineage>
</organism>
<protein>
    <submittedName>
        <fullName evidence="1">Uncharacterized protein</fullName>
    </submittedName>
</protein>
<sequence length="91" mass="10891">MIVRQDFQAMPPKPFMDQIMDPLSKAYCFLWQRKDELNRVKFTWPELSKYYNKNAFRTNLRKLNAVGLVTDIAESDENIQIELVGWDEFED</sequence>
<proteinExistence type="predicted"/>
<name>A0A6J5LL50_9CAUD</name>
<reference evidence="1" key="1">
    <citation type="submission" date="2020-04" db="EMBL/GenBank/DDBJ databases">
        <authorList>
            <person name="Chiriac C."/>
            <person name="Salcher M."/>
            <person name="Ghai R."/>
            <person name="Kavagutti S V."/>
        </authorList>
    </citation>
    <scope>NUCLEOTIDE SEQUENCE</scope>
</reference>
<accession>A0A6J5LL50</accession>
<dbReference type="EMBL" id="LR796277">
    <property type="protein sequence ID" value="CAB4133827.1"/>
    <property type="molecule type" value="Genomic_DNA"/>
</dbReference>
<evidence type="ECO:0000313" key="1">
    <source>
        <dbReference type="EMBL" id="CAB4133827.1"/>
    </source>
</evidence>